<evidence type="ECO:0000313" key="5">
    <source>
        <dbReference type="EMBL" id="SEN54332.1"/>
    </source>
</evidence>
<sequence>MINVYPSTTFLTALFSSALKRNATDIHFSPRKQGIDVFFRVNGNRVPHQEISHNQYRQTINHLKFTSGMDISETRLPQDGVITVTAENTLLDIRISTLPTVNNESLALRILPQTDNRPLTHLLLFPYQQTLLNLIFSRKSGLVLFTGPTGSGKTTLLYSLLNHLLDQQPCQAITLEDPIEKNIHALLQVQINEKNGMTYHTGLKAALRHDPDILMVGEIRDHKTAAFVFHAAYTGHLVFSTLHARDAIGTIHRLLDMGIKPIDLEQNLLAVVALELIPIIQNGHCSRRAAIIEILQQQDLNQAIFPNKDNSYSYQTFAQLKRKAIAYGFASTQLND</sequence>
<accession>A0A1H8HDH7</accession>
<dbReference type="PANTHER" id="PTHR30258:SF2">
    <property type="entry name" value="COMG OPERON PROTEIN 1"/>
    <property type="match status" value="1"/>
</dbReference>
<name>A0A1H8HDH7_9BACI</name>
<dbReference type="SMART" id="SM00382">
    <property type="entry name" value="AAA"/>
    <property type="match status" value="1"/>
</dbReference>
<proteinExistence type="inferred from homology"/>
<dbReference type="Pfam" id="PF00437">
    <property type="entry name" value="T2SSE"/>
    <property type="match status" value="1"/>
</dbReference>
<organism evidence="5 6">
    <name type="scientific">Amphibacillus marinus</name>
    <dbReference type="NCBI Taxonomy" id="872970"/>
    <lineage>
        <taxon>Bacteria</taxon>
        <taxon>Bacillati</taxon>
        <taxon>Bacillota</taxon>
        <taxon>Bacilli</taxon>
        <taxon>Bacillales</taxon>
        <taxon>Bacillaceae</taxon>
        <taxon>Amphibacillus</taxon>
    </lineage>
</organism>
<protein>
    <submittedName>
        <fullName evidence="5">Competence protein ComGA</fullName>
    </submittedName>
</protein>
<dbReference type="Gene3D" id="3.30.450.90">
    <property type="match status" value="1"/>
</dbReference>
<dbReference type="InterPro" id="IPR003593">
    <property type="entry name" value="AAA+_ATPase"/>
</dbReference>
<dbReference type="STRING" id="872970.SAMN04488134_101319"/>
<evidence type="ECO:0000313" key="6">
    <source>
        <dbReference type="Proteomes" id="UP000199300"/>
    </source>
</evidence>
<feature type="domain" description="Bacterial type II secretion system protein E" evidence="4">
    <location>
        <begin position="207"/>
        <end position="221"/>
    </location>
</feature>
<evidence type="ECO:0000256" key="3">
    <source>
        <dbReference type="ARBA" id="ARBA00022840"/>
    </source>
</evidence>
<dbReference type="SUPFAM" id="SSF52540">
    <property type="entry name" value="P-loop containing nucleoside triphosphate hydrolases"/>
    <property type="match status" value="1"/>
</dbReference>
<dbReference type="GO" id="GO:0005524">
    <property type="term" value="F:ATP binding"/>
    <property type="evidence" value="ECO:0007669"/>
    <property type="project" value="UniProtKB-KW"/>
</dbReference>
<comment type="similarity">
    <text evidence="1">Belongs to the GSP E family.</text>
</comment>
<evidence type="ECO:0000256" key="1">
    <source>
        <dbReference type="ARBA" id="ARBA00006611"/>
    </source>
</evidence>
<reference evidence="5 6" key="1">
    <citation type="submission" date="2016-10" db="EMBL/GenBank/DDBJ databases">
        <authorList>
            <person name="de Groot N.N."/>
        </authorList>
    </citation>
    <scope>NUCLEOTIDE SEQUENCE [LARGE SCALE GENOMIC DNA]</scope>
    <source>
        <strain evidence="5 6">CGMCC 1.10434</strain>
    </source>
</reference>
<dbReference type="OrthoDB" id="9808272at2"/>
<dbReference type="NCBIfam" id="NF041000">
    <property type="entry name" value="ATPase_ComGA"/>
    <property type="match status" value="1"/>
</dbReference>
<dbReference type="InterPro" id="IPR047667">
    <property type="entry name" value="ATPase_ComGA"/>
</dbReference>
<dbReference type="InterPro" id="IPR001482">
    <property type="entry name" value="T2SS/T4SS_dom"/>
</dbReference>
<gene>
    <name evidence="5" type="ORF">SAMN04488134_101319</name>
</gene>
<dbReference type="EMBL" id="FODJ01000001">
    <property type="protein sequence ID" value="SEN54332.1"/>
    <property type="molecule type" value="Genomic_DNA"/>
</dbReference>
<keyword evidence="2" id="KW-0547">Nucleotide-binding</keyword>
<dbReference type="CDD" id="cd01129">
    <property type="entry name" value="PulE-GspE-like"/>
    <property type="match status" value="1"/>
</dbReference>
<dbReference type="PANTHER" id="PTHR30258">
    <property type="entry name" value="TYPE II SECRETION SYSTEM PROTEIN GSPE-RELATED"/>
    <property type="match status" value="1"/>
</dbReference>
<evidence type="ECO:0000256" key="2">
    <source>
        <dbReference type="ARBA" id="ARBA00022741"/>
    </source>
</evidence>
<dbReference type="Proteomes" id="UP000199300">
    <property type="component" value="Unassembled WGS sequence"/>
</dbReference>
<dbReference type="GO" id="GO:0016887">
    <property type="term" value="F:ATP hydrolysis activity"/>
    <property type="evidence" value="ECO:0007669"/>
    <property type="project" value="TreeGrafter"/>
</dbReference>
<dbReference type="PROSITE" id="PS00662">
    <property type="entry name" value="T2SP_E"/>
    <property type="match status" value="1"/>
</dbReference>
<dbReference type="InterPro" id="IPR027417">
    <property type="entry name" value="P-loop_NTPase"/>
</dbReference>
<keyword evidence="3" id="KW-0067">ATP-binding</keyword>
<dbReference type="AlphaFoldDB" id="A0A1H8HDH7"/>
<keyword evidence="6" id="KW-1185">Reference proteome</keyword>
<evidence type="ECO:0000259" key="4">
    <source>
        <dbReference type="PROSITE" id="PS00662"/>
    </source>
</evidence>
<dbReference type="RefSeq" id="WP_091494026.1">
    <property type="nucleotide sequence ID" value="NZ_FODJ01000001.1"/>
</dbReference>
<dbReference type="Gene3D" id="3.40.50.300">
    <property type="entry name" value="P-loop containing nucleotide triphosphate hydrolases"/>
    <property type="match status" value="1"/>
</dbReference>
<dbReference type="GO" id="GO:0005886">
    <property type="term" value="C:plasma membrane"/>
    <property type="evidence" value="ECO:0007669"/>
    <property type="project" value="TreeGrafter"/>
</dbReference>